<protein>
    <submittedName>
        <fullName evidence="1">Uncharacterized protein</fullName>
    </submittedName>
</protein>
<dbReference type="Proteomes" id="UP000031670">
    <property type="component" value="Unassembled WGS sequence"/>
</dbReference>
<sequence>MTNVDKSLQEQDKSRHVQVLSRNFLTIGQLIKGRDLVCIVPKLMSMILLLLKD</sequence>
<evidence type="ECO:0000313" key="2">
    <source>
        <dbReference type="Proteomes" id="UP000031670"/>
    </source>
</evidence>
<dbReference type="EMBL" id="BBSA01000002">
    <property type="protein sequence ID" value="GAM61090.1"/>
    <property type="molecule type" value="Genomic_DNA"/>
</dbReference>
<evidence type="ECO:0000313" key="1">
    <source>
        <dbReference type="EMBL" id="GAM61090.1"/>
    </source>
</evidence>
<comment type="caution">
    <text evidence="1">The sequence shown here is derived from an EMBL/GenBank/DDBJ whole genome shotgun (WGS) entry which is preliminary data.</text>
</comment>
<reference evidence="1 2" key="2">
    <citation type="submission" date="2015-01" db="EMBL/GenBank/DDBJ databases">
        <authorList>
            <consortium name="NBRP consortium"/>
            <person name="Sawabe T."/>
            <person name="Meirelles P."/>
            <person name="Feng G."/>
            <person name="Sayaka M."/>
            <person name="Hattori M."/>
            <person name="Ohkuma M."/>
        </authorList>
    </citation>
    <scope>NUCLEOTIDE SEQUENCE [LARGE SCALE GENOMIC DNA]</scope>
    <source>
        <strain evidence="1 2">JCM19232</strain>
    </source>
</reference>
<proteinExistence type="predicted"/>
<organism evidence="1 2">
    <name type="scientific">Vibrio ishigakensis</name>
    <dbReference type="NCBI Taxonomy" id="1481914"/>
    <lineage>
        <taxon>Bacteria</taxon>
        <taxon>Pseudomonadati</taxon>
        <taxon>Pseudomonadota</taxon>
        <taxon>Gammaproteobacteria</taxon>
        <taxon>Vibrionales</taxon>
        <taxon>Vibrionaceae</taxon>
        <taxon>Vibrio</taxon>
    </lineage>
</organism>
<accession>A0A0B8P2T8</accession>
<dbReference type="Gene3D" id="3.40.190.10">
    <property type="entry name" value="Periplasmic binding protein-like II"/>
    <property type="match status" value="1"/>
</dbReference>
<dbReference type="AlphaFoldDB" id="A0A0B8P2T8"/>
<gene>
    <name evidence="1" type="ORF">JCM19232_4032</name>
</gene>
<reference evidence="1 2" key="1">
    <citation type="submission" date="2015-01" db="EMBL/GenBank/DDBJ databases">
        <title>Vibrio sp. C5 JCM 19232 whole genome shotgun sequence.</title>
        <authorList>
            <person name="Sawabe T."/>
            <person name="Meirelles P."/>
            <person name="Feng G."/>
            <person name="Sayaka M."/>
            <person name="Hattori M."/>
            <person name="Ohkuma M."/>
        </authorList>
    </citation>
    <scope>NUCLEOTIDE SEQUENCE [LARGE SCALE GENOMIC DNA]</scope>
    <source>
        <strain evidence="1 2">JCM19232</strain>
    </source>
</reference>
<name>A0A0B8P2T8_9VIBR</name>